<name>A0A6J6I4V4_9ZZZZ</name>
<accession>A0A6J6I4V4</accession>
<proteinExistence type="predicted"/>
<protein>
    <submittedName>
        <fullName evidence="2">Unannotated protein</fullName>
    </submittedName>
</protein>
<dbReference type="InterPro" id="IPR044992">
    <property type="entry name" value="ChyE-like"/>
</dbReference>
<evidence type="ECO:0000313" key="2">
    <source>
        <dbReference type="EMBL" id="CAB4621472.1"/>
    </source>
</evidence>
<evidence type="ECO:0000259" key="1">
    <source>
        <dbReference type="Pfam" id="PF00117"/>
    </source>
</evidence>
<dbReference type="InterPro" id="IPR029062">
    <property type="entry name" value="Class_I_gatase-like"/>
</dbReference>
<reference evidence="2" key="1">
    <citation type="submission" date="2020-05" db="EMBL/GenBank/DDBJ databases">
        <authorList>
            <person name="Chiriac C."/>
            <person name="Salcher M."/>
            <person name="Ghai R."/>
            <person name="Kavagutti S V."/>
        </authorList>
    </citation>
    <scope>NUCLEOTIDE SEQUENCE</scope>
</reference>
<dbReference type="PANTHER" id="PTHR42695:SF5">
    <property type="entry name" value="GLUTAMINE AMIDOTRANSFERASE YLR126C-RELATED"/>
    <property type="match status" value="1"/>
</dbReference>
<organism evidence="2">
    <name type="scientific">freshwater metagenome</name>
    <dbReference type="NCBI Taxonomy" id="449393"/>
    <lineage>
        <taxon>unclassified sequences</taxon>
        <taxon>metagenomes</taxon>
        <taxon>ecological metagenomes</taxon>
    </lineage>
</organism>
<dbReference type="PANTHER" id="PTHR42695">
    <property type="entry name" value="GLUTAMINE AMIDOTRANSFERASE YLR126C-RELATED"/>
    <property type="match status" value="1"/>
</dbReference>
<dbReference type="CDD" id="cd01741">
    <property type="entry name" value="GATase1_1"/>
    <property type="match status" value="1"/>
</dbReference>
<dbReference type="Gene3D" id="3.40.50.880">
    <property type="match status" value="1"/>
</dbReference>
<dbReference type="AlphaFoldDB" id="A0A6J6I4V4"/>
<feature type="domain" description="Glutamine amidotransferase" evidence="1">
    <location>
        <begin position="71"/>
        <end position="176"/>
    </location>
</feature>
<sequence length="233" mass="25178">MRAVLIANEIDADPGLVGRSLRARGFSFTEFIRERHDEWPSLDGFDLVVAMGSGWSTYWDHVAEPIAAEQRLLAEAIRRGIGVLGICFGAQQLSTVLGGEVSAAPTHEIGWHQVFPAVEGGKNAPSSLTSGPWMQWHYDRFSVPSGATVVAESPVGPQAMVCGRTLGLQFHPEATESIVRLWTEGDGVEELATTGLSQVVILADTEKHLADAAARCDDVVAWFLSDIAQMHKS</sequence>
<dbReference type="SUPFAM" id="SSF52317">
    <property type="entry name" value="Class I glutamine amidotransferase-like"/>
    <property type="match status" value="1"/>
</dbReference>
<dbReference type="InterPro" id="IPR017926">
    <property type="entry name" value="GATASE"/>
</dbReference>
<dbReference type="GO" id="GO:0005829">
    <property type="term" value="C:cytosol"/>
    <property type="evidence" value="ECO:0007669"/>
    <property type="project" value="TreeGrafter"/>
</dbReference>
<dbReference type="EMBL" id="CAEZUZ010000167">
    <property type="protein sequence ID" value="CAB4621472.1"/>
    <property type="molecule type" value="Genomic_DNA"/>
</dbReference>
<dbReference type="Pfam" id="PF00117">
    <property type="entry name" value="GATase"/>
    <property type="match status" value="1"/>
</dbReference>
<dbReference type="PROSITE" id="PS51273">
    <property type="entry name" value="GATASE_TYPE_1"/>
    <property type="match status" value="1"/>
</dbReference>
<gene>
    <name evidence="2" type="ORF">UFOPK1889_00939</name>
</gene>